<dbReference type="EMBL" id="CAJOBI010007401">
    <property type="protein sequence ID" value="CAF4084815.1"/>
    <property type="molecule type" value="Genomic_DNA"/>
</dbReference>
<protein>
    <submittedName>
        <fullName evidence="1">Uncharacterized protein</fullName>
    </submittedName>
</protein>
<name>A0A816WFX8_9BILA</name>
<sequence>MISGYINSIFILTFFSESIPITSLYNFFVSISLKSLCDTRWSCRFESLKVGRYTEIVATLQEIQVGDAFILLKVIQTFDFIFHIHLMSEVFLITNILSKFLQKLGVSLTEAMAQVEITVCSLESMKNDDEFNRIWNENMNIGAENDTDEPDEQRKRKVPARLGGGDIISRTLSAKDSCRINSFYAALDVIITSLKKDLTKIV</sequence>
<dbReference type="Proteomes" id="UP000676336">
    <property type="component" value="Unassembled WGS sequence"/>
</dbReference>
<accession>A0A816WFX8</accession>
<dbReference type="PANTHER" id="PTHR11697">
    <property type="entry name" value="GENERAL TRANSCRIPTION FACTOR 2-RELATED ZINC FINGER PROTEIN"/>
    <property type="match status" value="1"/>
</dbReference>
<evidence type="ECO:0000313" key="2">
    <source>
        <dbReference type="EMBL" id="CAF4084815.1"/>
    </source>
</evidence>
<dbReference type="PANTHER" id="PTHR11697:SF230">
    <property type="entry name" value="ZINC FINGER, MYM DOMAIN CONTAINING 1"/>
    <property type="match status" value="1"/>
</dbReference>
<reference evidence="1" key="1">
    <citation type="submission" date="2021-02" db="EMBL/GenBank/DDBJ databases">
        <authorList>
            <person name="Nowell W R."/>
        </authorList>
    </citation>
    <scope>NUCLEOTIDE SEQUENCE</scope>
</reference>
<dbReference type="AlphaFoldDB" id="A0A816WFX8"/>
<dbReference type="EMBL" id="CAJNRE010014938">
    <property type="protein sequence ID" value="CAF2132758.1"/>
    <property type="molecule type" value="Genomic_DNA"/>
</dbReference>
<evidence type="ECO:0000313" key="3">
    <source>
        <dbReference type="Proteomes" id="UP000663824"/>
    </source>
</evidence>
<proteinExistence type="predicted"/>
<organism evidence="1 3">
    <name type="scientific">Rotaria magnacalcarata</name>
    <dbReference type="NCBI Taxonomy" id="392030"/>
    <lineage>
        <taxon>Eukaryota</taxon>
        <taxon>Metazoa</taxon>
        <taxon>Spiralia</taxon>
        <taxon>Gnathifera</taxon>
        <taxon>Rotifera</taxon>
        <taxon>Eurotatoria</taxon>
        <taxon>Bdelloidea</taxon>
        <taxon>Philodinida</taxon>
        <taxon>Philodinidae</taxon>
        <taxon>Rotaria</taxon>
    </lineage>
</organism>
<comment type="caution">
    <text evidence="1">The sequence shown here is derived from an EMBL/GenBank/DDBJ whole genome shotgun (WGS) entry which is preliminary data.</text>
</comment>
<dbReference type="InterPro" id="IPR055298">
    <property type="entry name" value="AtLOH3-like"/>
</dbReference>
<gene>
    <name evidence="1" type="ORF">MBJ925_LOCUS27887</name>
    <name evidence="2" type="ORF">SMN809_LOCUS16516</name>
</gene>
<dbReference type="Proteomes" id="UP000663824">
    <property type="component" value="Unassembled WGS sequence"/>
</dbReference>
<evidence type="ECO:0000313" key="1">
    <source>
        <dbReference type="EMBL" id="CAF2132758.1"/>
    </source>
</evidence>